<dbReference type="Proteomes" id="UP000053660">
    <property type="component" value="Unassembled WGS sequence"/>
</dbReference>
<reference evidence="5 6" key="1">
    <citation type="submission" date="2014-03" db="EMBL/GenBank/DDBJ databases">
        <title>Draft genome of the hookworm Oesophagostomum dentatum.</title>
        <authorList>
            <person name="Mitreva M."/>
        </authorList>
    </citation>
    <scope>NUCLEOTIDE SEQUENCE [LARGE SCALE GENOMIC DNA]</scope>
    <source>
        <strain evidence="5 6">OD-Hann</strain>
    </source>
</reference>
<organism evidence="5 6">
    <name type="scientific">Oesophagostomum dentatum</name>
    <name type="common">Nodular worm</name>
    <dbReference type="NCBI Taxonomy" id="61180"/>
    <lineage>
        <taxon>Eukaryota</taxon>
        <taxon>Metazoa</taxon>
        <taxon>Ecdysozoa</taxon>
        <taxon>Nematoda</taxon>
        <taxon>Chromadorea</taxon>
        <taxon>Rhabditida</taxon>
        <taxon>Rhabditina</taxon>
        <taxon>Rhabditomorpha</taxon>
        <taxon>Strongyloidea</taxon>
        <taxon>Strongylidae</taxon>
        <taxon>Oesophagostomum</taxon>
    </lineage>
</organism>
<dbReference type="AlphaFoldDB" id="A0A0B1RRC3"/>
<feature type="coiled-coil region" evidence="1">
    <location>
        <begin position="105"/>
        <end position="154"/>
    </location>
</feature>
<keyword evidence="3" id="KW-0732">Signal</keyword>
<evidence type="ECO:0000256" key="2">
    <source>
        <dbReference type="SAM" id="MobiDB-lite"/>
    </source>
</evidence>
<dbReference type="PANTHER" id="PTHR21593:SF36">
    <property type="entry name" value="DUF148 DOMAIN-CONTAINING PROTEIN-RELATED"/>
    <property type="match status" value="1"/>
</dbReference>
<dbReference type="Pfam" id="PF02520">
    <property type="entry name" value="ANIS5_cation-bd"/>
    <property type="match status" value="1"/>
</dbReference>
<dbReference type="InterPro" id="IPR052823">
    <property type="entry name" value="SXP/RAL-2_related"/>
</dbReference>
<keyword evidence="6" id="KW-1185">Reference proteome</keyword>
<feature type="domain" description="SXP/RAL-2 family protein Ani s 5-like cation-binding" evidence="4">
    <location>
        <begin position="76"/>
        <end position="181"/>
    </location>
</feature>
<keyword evidence="1" id="KW-0175">Coiled coil</keyword>
<evidence type="ECO:0000256" key="1">
    <source>
        <dbReference type="SAM" id="Coils"/>
    </source>
</evidence>
<dbReference type="EMBL" id="KN613005">
    <property type="protein sequence ID" value="KHJ75174.1"/>
    <property type="molecule type" value="Genomic_DNA"/>
</dbReference>
<sequence length="258" mass="28504">MKTALAVFAIAGVALCRGPSDMFGGRGAGGRGGSEERGGRRGPGGQGSFEERGGQGLRPPHRIPPPPPYLRNVTSEARREYFEIARNMSLTIAEQKQEILEWGKKYNVEDQVEEFNSDIARVKEEIRQNVTDLISELDEANKKLTALLDNEDQTPIELFQAIRNLTEENPPVYAVLKFASDLVMKKPDGPHPRGGNPGEAPSPFGSSEEHRQRKGPRDDDDEQKFGGFNQNGGSGIGRRVFIESEQYGRGPRGNNFRL</sequence>
<feature type="signal peptide" evidence="3">
    <location>
        <begin position="1"/>
        <end position="16"/>
    </location>
</feature>
<protein>
    <recommendedName>
        <fullName evidence="4">SXP/RAL-2 family protein Ani s 5-like cation-binding domain-containing protein</fullName>
    </recommendedName>
</protein>
<feature type="region of interest" description="Disordered" evidence="2">
    <location>
        <begin position="21"/>
        <end position="69"/>
    </location>
</feature>
<feature type="region of interest" description="Disordered" evidence="2">
    <location>
        <begin position="185"/>
        <end position="258"/>
    </location>
</feature>
<gene>
    <name evidence="5" type="ORF">OESDEN_25210</name>
</gene>
<feature type="chain" id="PRO_5002060515" description="SXP/RAL-2 family protein Ani s 5-like cation-binding domain-containing protein" evidence="3">
    <location>
        <begin position="17"/>
        <end position="258"/>
    </location>
</feature>
<dbReference type="PANTHER" id="PTHR21593">
    <property type="entry name" value="PRION-LIKE- Q/N-RICH -DOMAIN-BEARING PROTEIN PROTEIN"/>
    <property type="match status" value="1"/>
</dbReference>
<proteinExistence type="predicted"/>
<dbReference type="OrthoDB" id="5867022at2759"/>
<evidence type="ECO:0000313" key="5">
    <source>
        <dbReference type="EMBL" id="KHJ75174.1"/>
    </source>
</evidence>
<evidence type="ECO:0000313" key="6">
    <source>
        <dbReference type="Proteomes" id="UP000053660"/>
    </source>
</evidence>
<accession>A0A0B1RRC3</accession>
<name>A0A0B1RRC3_OESDE</name>
<feature type="compositionally biased region" description="Basic and acidic residues" evidence="2">
    <location>
        <begin position="207"/>
        <end position="217"/>
    </location>
</feature>
<evidence type="ECO:0000256" key="3">
    <source>
        <dbReference type="SAM" id="SignalP"/>
    </source>
</evidence>
<dbReference type="InterPro" id="IPR003677">
    <property type="entry name" value="ANIS5_cation-bd"/>
</dbReference>
<evidence type="ECO:0000259" key="4">
    <source>
        <dbReference type="Pfam" id="PF02520"/>
    </source>
</evidence>